<feature type="binding site" evidence="6">
    <location>
        <begin position="21"/>
        <end position="23"/>
    </location>
    <ligand>
        <name>substrate</name>
    </ligand>
</feature>
<dbReference type="InterPro" id="IPR013785">
    <property type="entry name" value="Aldolase_TIM"/>
</dbReference>
<evidence type="ECO:0000256" key="5">
    <source>
        <dbReference type="ARBA" id="ARBA00023235"/>
    </source>
</evidence>
<comment type="subunit">
    <text evidence="6 7">Homodimer.</text>
</comment>
<organism evidence="8 9">
    <name type="scientific">Treponema socranskii subsp. socranskii VPI DR56BR1116 = ATCC 35536</name>
    <dbReference type="NCBI Taxonomy" id="1125725"/>
    <lineage>
        <taxon>Bacteria</taxon>
        <taxon>Pseudomonadati</taxon>
        <taxon>Spirochaetota</taxon>
        <taxon>Spirochaetia</taxon>
        <taxon>Spirochaetales</taxon>
        <taxon>Treponemataceae</taxon>
        <taxon>Treponema</taxon>
    </lineage>
</organism>
<evidence type="ECO:0000313" key="8">
    <source>
        <dbReference type="EMBL" id="ERK04987.1"/>
    </source>
</evidence>
<evidence type="ECO:0000256" key="2">
    <source>
        <dbReference type="ARBA" id="ARBA00022432"/>
    </source>
</evidence>
<comment type="catalytic activity">
    <reaction evidence="6 7">
        <text>D-glyceraldehyde 3-phosphate = dihydroxyacetone phosphate</text>
        <dbReference type="Rhea" id="RHEA:18585"/>
        <dbReference type="ChEBI" id="CHEBI:57642"/>
        <dbReference type="ChEBI" id="CHEBI:59776"/>
        <dbReference type="EC" id="5.3.1.1"/>
    </reaction>
</comment>
<sequence length="260" mass="27557">MEIINFSTGVFMARPHYIAGNWKMNTSKAEAVALAKDLVEQLKGKPNKYMIAPPFVYLDAVSQVVKGSNIILGAQDVASTGNGAHTGEVSAEMLKDIGVQAVIIGHSERRHEIGESDMLINAKVRKALASGLDVVLCIGELLSEREEGKAESVCAFQLDAGLSGVTAAEMARVTIAYEPVWAIGTGKTATPEDAQAIHAFCRAHIEKLYDKKVADETIIQYGGSMKAANAAELLSQKDIDGGLIGGAALKADTFVPICVL</sequence>
<comment type="similarity">
    <text evidence="1 6 7">Belongs to the triosephosphate isomerase family.</text>
</comment>
<keyword evidence="2 6" id="KW-0312">Gluconeogenesis</keyword>
<dbReference type="InterPro" id="IPR020861">
    <property type="entry name" value="Triosephosphate_isomerase_AS"/>
</dbReference>
<keyword evidence="4 6" id="KW-0324">Glycolysis</keyword>
<dbReference type="Pfam" id="PF00121">
    <property type="entry name" value="TIM"/>
    <property type="match status" value="1"/>
</dbReference>
<comment type="function">
    <text evidence="6">Involved in the gluconeogenesis. Catalyzes stereospecifically the conversion of dihydroxyacetone phosphate (DHAP) to D-glyceraldehyde-3-phosphate (G3P).</text>
</comment>
<evidence type="ECO:0000313" key="9">
    <source>
        <dbReference type="Proteomes" id="UP000016646"/>
    </source>
</evidence>
<dbReference type="EMBL" id="AVQI01000006">
    <property type="protein sequence ID" value="ERK04987.1"/>
    <property type="molecule type" value="Genomic_DNA"/>
</dbReference>
<dbReference type="InterPro" id="IPR022896">
    <property type="entry name" value="TrioseP_Isoase_bac/euk"/>
</dbReference>
<evidence type="ECO:0000256" key="6">
    <source>
        <dbReference type="HAMAP-Rule" id="MF_00147"/>
    </source>
</evidence>
<dbReference type="PROSITE" id="PS00171">
    <property type="entry name" value="TIM_1"/>
    <property type="match status" value="1"/>
</dbReference>
<keyword evidence="5 6" id="KW-0413">Isomerase</keyword>
<dbReference type="InterPro" id="IPR035990">
    <property type="entry name" value="TIM_sf"/>
</dbReference>
<evidence type="ECO:0000256" key="1">
    <source>
        <dbReference type="ARBA" id="ARBA00007422"/>
    </source>
</evidence>
<dbReference type="NCBIfam" id="TIGR00419">
    <property type="entry name" value="tim"/>
    <property type="match status" value="1"/>
</dbReference>
<feature type="binding site" evidence="6">
    <location>
        <begin position="245"/>
        <end position="246"/>
    </location>
    <ligand>
        <name>substrate</name>
    </ligand>
</feature>
<gene>
    <name evidence="6 8" type="primary">tpiA</name>
    <name evidence="8" type="ORF">HMPREF0860_0651</name>
</gene>
<comment type="pathway">
    <text evidence="6 7">Carbohydrate degradation; glycolysis; D-glyceraldehyde 3-phosphate from glycerone phosphate: step 1/1.</text>
</comment>
<dbReference type="SUPFAM" id="SSF51351">
    <property type="entry name" value="Triosephosphate isomerase (TIM)"/>
    <property type="match status" value="1"/>
</dbReference>
<evidence type="ECO:0000256" key="3">
    <source>
        <dbReference type="ARBA" id="ARBA00022490"/>
    </source>
</evidence>
<reference evidence="8 9" key="1">
    <citation type="submission" date="2013-08" db="EMBL/GenBank/DDBJ databases">
        <authorList>
            <person name="Durkin A.S."/>
            <person name="Haft D.R."/>
            <person name="McCorrison J."/>
            <person name="Torralba M."/>
            <person name="Gillis M."/>
            <person name="Haft D.H."/>
            <person name="Methe B."/>
            <person name="Sutton G."/>
            <person name="Nelson K.E."/>
        </authorList>
    </citation>
    <scope>NUCLEOTIDE SEQUENCE [LARGE SCALE GENOMIC DNA]</scope>
    <source>
        <strain evidence="8 9">ATCC 35536</strain>
    </source>
</reference>
<feature type="active site" description="Proton acceptor" evidence="6">
    <location>
        <position position="178"/>
    </location>
</feature>
<comment type="subcellular location">
    <subcellularLocation>
        <location evidence="6 7">Cytoplasm</location>
    </subcellularLocation>
</comment>
<name>A0ABN0P7W5_TRESO</name>
<dbReference type="PANTHER" id="PTHR21139">
    <property type="entry name" value="TRIOSEPHOSPHATE ISOMERASE"/>
    <property type="match status" value="1"/>
</dbReference>
<keyword evidence="3 6" id="KW-0963">Cytoplasm</keyword>
<evidence type="ECO:0000256" key="7">
    <source>
        <dbReference type="RuleBase" id="RU363013"/>
    </source>
</evidence>
<dbReference type="HAMAP" id="MF_00147_B">
    <property type="entry name" value="TIM_B"/>
    <property type="match status" value="1"/>
</dbReference>
<evidence type="ECO:0000256" key="4">
    <source>
        <dbReference type="ARBA" id="ARBA00023152"/>
    </source>
</evidence>
<dbReference type="GO" id="GO:0004807">
    <property type="term" value="F:triose-phosphate isomerase activity"/>
    <property type="evidence" value="ECO:0007669"/>
    <property type="project" value="UniProtKB-EC"/>
</dbReference>
<keyword evidence="9" id="KW-1185">Reference proteome</keyword>
<dbReference type="PANTHER" id="PTHR21139:SF42">
    <property type="entry name" value="TRIOSEPHOSPHATE ISOMERASE"/>
    <property type="match status" value="1"/>
</dbReference>
<dbReference type="CDD" id="cd00311">
    <property type="entry name" value="TIM"/>
    <property type="match status" value="1"/>
</dbReference>
<comment type="caution">
    <text evidence="8">The sequence shown here is derived from an EMBL/GenBank/DDBJ whole genome shotgun (WGS) entry which is preliminary data.</text>
</comment>
<comment type="pathway">
    <text evidence="6 7">Carbohydrate biosynthesis; gluconeogenesis.</text>
</comment>
<proteinExistence type="inferred from homology"/>
<protein>
    <recommendedName>
        <fullName evidence="6 7">Triosephosphate isomerase</fullName>
        <shortName evidence="6">TIM</shortName>
        <shortName evidence="6">TPI</shortName>
        <ecNumber evidence="6 7">5.3.1.1</ecNumber>
    </recommendedName>
    <alternativeName>
        <fullName evidence="6">Triose-phosphate isomerase</fullName>
    </alternativeName>
</protein>
<accession>A0ABN0P7W5</accession>
<dbReference type="EC" id="5.3.1.1" evidence="6 7"/>
<dbReference type="Proteomes" id="UP000016646">
    <property type="component" value="Unassembled WGS sequence"/>
</dbReference>
<dbReference type="PROSITE" id="PS51440">
    <property type="entry name" value="TIM_2"/>
    <property type="match status" value="1"/>
</dbReference>
<feature type="binding site" evidence="6">
    <location>
        <position position="184"/>
    </location>
    <ligand>
        <name>substrate</name>
    </ligand>
</feature>
<dbReference type="Gene3D" id="3.20.20.70">
    <property type="entry name" value="Aldolase class I"/>
    <property type="match status" value="1"/>
</dbReference>
<feature type="active site" description="Electrophile" evidence="6">
    <location>
        <position position="106"/>
    </location>
</feature>
<dbReference type="InterPro" id="IPR000652">
    <property type="entry name" value="Triosephosphate_isomerase"/>
</dbReference>
<feature type="binding site" evidence="6">
    <location>
        <position position="224"/>
    </location>
    <ligand>
        <name>substrate</name>
    </ligand>
</feature>